<evidence type="ECO:0000313" key="4">
    <source>
        <dbReference type="EMBL" id="MFD1042597.1"/>
    </source>
</evidence>
<evidence type="ECO:0000259" key="3">
    <source>
        <dbReference type="Pfam" id="PF01648"/>
    </source>
</evidence>
<gene>
    <name evidence="4" type="ORF">ACFQ2N_09590</name>
</gene>
<dbReference type="Pfam" id="PF01648">
    <property type="entry name" value="ACPS"/>
    <property type="match status" value="1"/>
</dbReference>
<dbReference type="SUPFAM" id="SSF56214">
    <property type="entry name" value="4'-phosphopantetheinyl transferase"/>
    <property type="match status" value="1"/>
</dbReference>
<comment type="similarity">
    <text evidence="1">Belongs to the P-Pant transferase superfamily. Gsp/Sfp/HetI/AcpT family.</text>
</comment>
<dbReference type="EMBL" id="JBHTKN010000005">
    <property type="protein sequence ID" value="MFD1042597.1"/>
    <property type="molecule type" value="Genomic_DNA"/>
</dbReference>
<dbReference type="Proteomes" id="UP001597033">
    <property type="component" value="Unassembled WGS sequence"/>
</dbReference>
<keyword evidence="5" id="KW-1185">Reference proteome</keyword>
<organism evidence="4 5">
    <name type="scientific">Pseudoxanthomonas kaohsiungensis</name>
    <dbReference type="NCBI Taxonomy" id="283923"/>
    <lineage>
        <taxon>Bacteria</taxon>
        <taxon>Pseudomonadati</taxon>
        <taxon>Pseudomonadota</taxon>
        <taxon>Gammaproteobacteria</taxon>
        <taxon>Lysobacterales</taxon>
        <taxon>Lysobacteraceae</taxon>
        <taxon>Pseudoxanthomonas</taxon>
    </lineage>
</organism>
<dbReference type="GO" id="GO:0016740">
    <property type="term" value="F:transferase activity"/>
    <property type="evidence" value="ECO:0007669"/>
    <property type="project" value="UniProtKB-KW"/>
</dbReference>
<dbReference type="RefSeq" id="WP_162376138.1">
    <property type="nucleotide sequence ID" value="NZ_JBHTKN010000005.1"/>
</dbReference>
<proteinExistence type="inferred from homology"/>
<dbReference type="InterPro" id="IPR037143">
    <property type="entry name" value="4-PPantetheinyl_Trfase_dom_sf"/>
</dbReference>
<dbReference type="InterPro" id="IPR050559">
    <property type="entry name" value="P-Pant_transferase_sf"/>
</dbReference>
<evidence type="ECO:0000256" key="2">
    <source>
        <dbReference type="ARBA" id="ARBA00022679"/>
    </source>
</evidence>
<dbReference type="InterPro" id="IPR008278">
    <property type="entry name" value="4-PPantetheinyl_Trfase_dom"/>
</dbReference>
<keyword evidence="2 4" id="KW-0808">Transferase</keyword>
<name>A0ABW3LX93_9GAMM</name>
<dbReference type="Gene3D" id="3.90.470.20">
    <property type="entry name" value="4'-phosphopantetheinyl transferase domain"/>
    <property type="match status" value="1"/>
</dbReference>
<feature type="domain" description="4'-phosphopantetheinyl transferase" evidence="3">
    <location>
        <begin position="85"/>
        <end position="193"/>
    </location>
</feature>
<evidence type="ECO:0000313" key="5">
    <source>
        <dbReference type="Proteomes" id="UP001597033"/>
    </source>
</evidence>
<sequence length="201" mass="22579">MQPETQQWRFGPVDVMALPHVPGLRGEPQVRDRLARWLGDPQAPPPLARDEWGRPRLLAPYQDRDAGWSHSGEQLLLAVGRDVVLGVDLERLRPRPRALELATRFFAPAEARRLQALAPAVREAAFLRLWCAKEALLKAHGRGLAFGLHRLEFSGADDSVEAPLRLLACDPALGDPAHWQLQEWEPQPGYRAALAWRPRSP</sequence>
<evidence type="ECO:0000256" key="1">
    <source>
        <dbReference type="ARBA" id="ARBA00010990"/>
    </source>
</evidence>
<accession>A0ABW3LX93</accession>
<comment type="caution">
    <text evidence="4">The sequence shown here is derived from an EMBL/GenBank/DDBJ whole genome shotgun (WGS) entry which is preliminary data.</text>
</comment>
<protein>
    <submittedName>
        <fullName evidence="4">4'-phosphopantetheinyl transferase family protein</fullName>
    </submittedName>
</protein>
<dbReference type="PANTHER" id="PTHR12215">
    <property type="entry name" value="PHOSPHOPANTETHEINE TRANSFERASE"/>
    <property type="match status" value="1"/>
</dbReference>
<dbReference type="PANTHER" id="PTHR12215:SF10">
    <property type="entry name" value="L-AMINOADIPATE-SEMIALDEHYDE DEHYDROGENASE-PHOSPHOPANTETHEINYL TRANSFERASE"/>
    <property type="match status" value="1"/>
</dbReference>
<reference evidence="5" key="1">
    <citation type="journal article" date="2019" name="Int. J. Syst. Evol. Microbiol.">
        <title>The Global Catalogue of Microorganisms (GCM) 10K type strain sequencing project: providing services to taxonomists for standard genome sequencing and annotation.</title>
        <authorList>
            <consortium name="The Broad Institute Genomics Platform"/>
            <consortium name="The Broad Institute Genome Sequencing Center for Infectious Disease"/>
            <person name="Wu L."/>
            <person name="Ma J."/>
        </authorList>
    </citation>
    <scope>NUCLEOTIDE SEQUENCE [LARGE SCALE GENOMIC DNA]</scope>
    <source>
        <strain evidence="5">CCUG 55854</strain>
    </source>
</reference>